<gene>
    <name evidence="1" type="ORF">KIN20_030638</name>
</gene>
<proteinExistence type="predicted"/>
<accession>A0AAD5R417</accession>
<dbReference type="EMBL" id="JAHQIW010006461">
    <property type="protein sequence ID" value="KAJ1369226.1"/>
    <property type="molecule type" value="Genomic_DNA"/>
</dbReference>
<sequence length="99" mass="11527">MMISQRCIIADITVTGNMYCKHGDDGDVYGIKHGDSNAYSRQYHRFREISWYHKRHHGKLAENDVAECIERVIRMLALGPFGTNFFRLRPLLTEAQIEL</sequence>
<dbReference type="AlphaFoldDB" id="A0AAD5R417"/>
<reference evidence="1" key="1">
    <citation type="submission" date="2021-06" db="EMBL/GenBank/DDBJ databases">
        <title>Parelaphostrongylus tenuis whole genome reference sequence.</title>
        <authorList>
            <person name="Garwood T.J."/>
            <person name="Larsen P.A."/>
            <person name="Fountain-Jones N.M."/>
            <person name="Garbe J.R."/>
            <person name="Macchietto M.G."/>
            <person name="Kania S.A."/>
            <person name="Gerhold R.W."/>
            <person name="Richards J.E."/>
            <person name="Wolf T.M."/>
        </authorList>
    </citation>
    <scope>NUCLEOTIDE SEQUENCE</scope>
    <source>
        <strain evidence="1">MNPRO001-30</strain>
        <tissue evidence="1">Meninges</tissue>
    </source>
</reference>
<protein>
    <submittedName>
        <fullName evidence="1">Uncharacterized protein</fullName>
    </submittedName>
</protein>
<dbReference type="Proteomes" id="UP001196413">
    <property type="component" value="Unassembled WGS sequence"/>
</dbReference>
<evidence type="ECO:0000313" key="1">
    <source>
        <dbReference type="EMBL" id="KAJ1369226.1"/>
    </source>
</evidence>
<organism evidence="1 2">
    <name type="scientific">Parelaphostrongylus tenuis</name>
    <name type="common">Meningeal worm</name>
    <dbReference type="NCBI Taxonomy" id="148309"/>
    <lineage>
        <taxon>Eukaryota</taxon>
        <taxon>Metazoa</taxon>
        <taxon>Ecdysozoa</taxon>
        <taxon>Nematoda</taxon>
        <taxon>Chromadorea</taxon>
        <taxon>Rhabditida</taxon>
        <taxon>Rhabditina</taxon>
        <taxon>Rhabditomorpha</taxon>
        <taxon>Strongyloidea</taxon>
        <taxon>Metastrongylidae</taxon>
        <taxon>Parelaphostrongylus</taxon>
    </lineage>
</organism>
<comment type="caution">
    <text evidence="1">The sequence shown here is derived from an EMBL/GenBank/DDBJ whole genome shotgun (WGS) entry which is preliminary data.</text>
</comment>
<keyword evidence="2" id="KW-1185">Reference proteome</keyword>
<evidence type="ECO:0000313" key="2">
    <source>
        <dbReference type="Proteomes" id="UP001196413"/>
    </source>
</evidence>
<name>A0AAD5R417_PARTN</name>